<evidence type="ECO:0000256" key="3">
    <source>
        <dbReference type="ARBA" id="ARBA00022692"/>
    </source>
</evidence>
<feature type="transmembrane region" description="Helical" evidence="6">
    <location>
        <begin position="6"/>
        <end position="33"/>
    </location>
</feature>
<reference evidence="8" key="1">
    <citation type="submission" date="2021-12" db="EMBL/GenBank/DDBJ databases">
        <title>Prjna785345.</title>
        <authorList>
            <person name="Rujirawat T."/>
            <person name="Krajaejun T."/>
        </authorList>
    </citation>
    <scope>NUCLEOTIDE SEQUENCE</scope>
    <source>
        <strain evidence="8">Pi057C3</strain>
    </source>
</reference>
<evidence type="ECO:0000256" key="5">
    <source>
        <dbReference type="ARBA" id="ARBA00023136"/>
    </source>
</evidence>
<keyword evidence="3 6" id="KW-0812">Transmembrane</keyword>
<dbReference type="PANTHER" id="PTHR19241">
    <property type="entry name" value="ATP-BINDING CASSETTE TRANSPORTER"/>
    <property type="match status" value="1"/>
</dbReference>
<keyword evidence="4 6" id="KW-1133">Transmembrane helix</keyword>
<feature type="domain" description="ABC-2 type transporter transmembrane" evidence="7">
    <location>
        <begin position="1"/>
        <end position="122"/>
    </location>
</feature>
<evidence type="ECO:0000256" key="2">
    <source>
        <dbReference type="ARBA" id="ARBA00022448"/>
    </source>
</evidence>
<feature type="transmembrane region" description="Helical" evidence="6">
    <location>
        <begin position="165"/>
        <end position="190"/>
    </location>
</feature>
<comment type="subcellular location">
    <subcellularLocation>
        <location evidence="1">Membrane</location>
        <topology evidence="1">Multi-pass membrane protein</topology>
    </subcellularLocation>
</comment>
<keyword evidence="5 6" id="KW-0472">Membrane</keyword>
<sequence length="195" mass="21926">MYHPFWYFLGSTLAEIPYVIIRVIVFTAIYYPFVGFKGAKQGTLFGLYLALMVLMQTYLGQLFSYALPSMEIASLIGAMYNSITANYMGFNPPAAAIPKGLKWLYYIAPQRYALSNLIAVVFTDCSSPSGSEVGCQPLTRAPLQVGQVTIKQYVENNFRMEYDDLFTNAMVTIGCIIGFRLLALISLMFINHQKR</sequence>
<protein>
    <recommendedName>
        <fullName evidence="7">ABC-2 type transporter transmembrane domain-containing protein</fullName>
    </recommendedName>
</protein>
<dbReference type="GO" id="GO:0016020">
    <property type="term" value="C:membrane"/>
    <property type="evidence" value="ECO:0007669"/>
    <property type="project" value="UniProtKB-SubCell"/>
</dbReference>
<dbReference type="Proteomes" id="UP001209570">
    <property type="component" value="Unassembled WGS sequence"/>
</dbReference>
<keyword evidence="2" id="KW-0813">Transport</keyword>
<evidence type="ECO:0000313" key="8">
    <source>
        <dbReference type="EMBL" id="KAJ0392327.1"/>
    </source>
</evidence>
<dbReference type="GO" id="GO:0140359">
    <property type="term" value="F:ABC-type transporter activity"/>
    <property type="evidence" value="ECO:0007669"/>
    <property type="project" value="InterPro"/>
</dbReference>
<organism evidence="8 9">
    <name type="scientific">Pythium insidiosum</name>
    <name type="common">Pythiosis disease agent</name>
    <dbReference type="NCBI Taxonomy" id="114742"/>
    <lineage>
        <taxon>Eukaryota</taxon>
        <taxon>Sar</taxon>
        <taxon>Stramenopiles</taxon>
        <taxon>Oomycota</taxon>
        <taxon>Peronosporomycetes</taxon>
        <taxon>Pythiales</taxon>
        <taxon>Pythiaceae</taxon>
        <taxon>Pythium</taxon>
    </lineage>
</organism>
<evidence type="ECO:0000259" key="7">
    <source>
        <dbReference type="Pfam" id="PF01061"/>
    </source>
</evidence>
<gene>
    <name evidence="8" type="ORF">P43SY_003158</name>
</gene>
<evidence type="ECO:0000313" key="9">
    <source>
        <dbReference type="Proteomes" id="UP001209570"/>
    </source>
</evidence>
<proteinExistence type="predicted"/>
<dbReference type="AlphaFoldDB" id="A0AAD5L7V5"/>
<dbReference type="InterPro" id="IPR013525">
    <property type="entry name" value="ABC2_TM"/>
</dbReference>
<feature type="transmembrane region" description="Helical" evidence="6">
    <location>
        <begin position="45"/>
        <end position="67"/>
    </location>
</feature>
<name>A0AAD5L7V5_PYTIN</name>
<evidence type="ECO:0000256" key="1">
    <source>
        <dbReference type="ARBA" id="ARBA00004141"/>
    </source>
</evidence>
<dbReference type="Pfam" id="PF01061">
    <property type="entry name" value="ABC2_membrane"/>
    <property type="match status" value="1"/>
</dbReference>
<evidence type="ECO:0000256" key="6">
    <source>
        <dbReference type="SAM" id="Phobius"/>
    </source>
</evidence>
<dbReference type="EMBL" id="JAKCXM010000663">
    <property type="protein sequence ID" value="KAJ0392327.1"/>
    <property type="molecule type" value="Genomic_DNA"/>
</dbReference>
<comment type="caution">
    <text evidence="8">The sequence shown here is derived from an EMBL/GenBank/DDBJ whole genome shotgun (WGS) entry which is preliminary data.</text>
</comment>
<accession>A0AAD5L7V5</accession>
<evidence type="ECO:0000256" key="4">
    <source>
        <dbReference type="ARBA" id="ARBA00022989"/>
    </source>
</evidence>
<keyword evidence="9" id="KW-1185">Reference proteome</keyword>